<keyword evidence="10" id="KW-0521">NADP</keyword>
<dbReference type="Pfam" id="PF00742">
    <property type="entry name" value="Homoserine_dh"/>
    <property type="match status" value="1"/>
</dbReference>
<dbReference type="InterPro" id="IPR036291">
    <property type="entry name" value="NAD(P)-bd_dom_sf"/>
</dbReference>
<dbReference type="Pfam" id="PF03447">
    <property type="entry name" value="NAD_binding_3"/>
    <property type="match status" value="1"/>
</dbReference>
<dbReference type="RefSeq" id="WP_138930934.1">
    <property type="nucleotide sequence ID" value="NZ_SWMU01000001.1"/>
</dbReference>
<keyword evidence="8 10" id="KW-0560">Oxidoreductase</keyword>
<evidence type="ECO:0000256" key="8">
    <source>
        <dbReference type="ARBA" id="ARBA00023002"/>
    </source>
</evidence>
<reference evidence="14 15" key="1">
    <citation type="submission" date="2019-04" db="EMBL/GenBank/DDBJ databases">
        <title>Psychroflexus halotolerans sp. nov., isolated from a marine solar saltern.</title>
        <authorList>
            <person name="Feng X."/>
        </authorList>
    </citation>
    <scope>NUCLEOTIDE SEQUENCE [LARGE SCALE GENOMIC DNA]</scope>
    <source>
        <strain evidence="14 15">WDS2C27</strain>
    </source>
</reference>
<evidence type="ECO:0000256" key="1">
    <source>
        <dbReference type="ARBA" id="ARBA00005056"/>
    </source>
</evidence>
<sequence>MKKKINIGLFGYGCVGQGFYKVLQQSPNTNAVITKIVVKDKSKSRDLPVQQFYYQPSDILLDNNIDTVVELIDDANAAYDIVKSALKLGKNVVSANKKLIAEHLDELIELANTQQVTFLYEASVCASIPIIRNIEDYFKSDHIQGFQGICNGTTNYILSRTAQGLTYDKALSEAQELGFAESDPTLDVDGFDAKYKLAILLKHVFGVSAKPEDIFNCGIRHIKPAHVNFADNYEGKLKLYSYAKQVEDKVIGFVAPFVVPLSHPNYNVENEFNAVNINAKFAHEQLFQGRGAGSVPTASAVLSDVQAFQTGYKYDYSSTKYNDNTFTNDFYLKIVLSAHDESSLDAIKFEHTAYSEVEGKLAFKVGWVYFRNLIKVDFNSRSNMFFAVISEDFKLRLSEVEHAVGEALV</sequence>
<comment type="catalytic activity">
    <reaction evidence="10">
        <text>L-homoserine + NADP(+) = L-aspartate 4-semialdehyde + NADPH + H(+)</text>
        <dbReference type="Rhea" id="RHEA:15761"/>
        <dbReference type="ChEBI" id="CHEBI:15378"/>
        <dbReference type="ChEBI" id="CHEBI:57476"/>
        <dbReference type="ChEBI" id="CHEBI:57783"/>
        <dbReference type="ChEBI" id="CHEBI:58349"/>
        <dbReference type="ChEBI" id="CHEBI:537519"/>
        <dbReference type="EC" id="1.1.1.3"/>
    </reaction>
</comment>
<comment type="pathway">
    <text evidence="2 10">Amino-acid biosynthesis; L-methionine biosynthesis via de novo pathway; L-homoserine from L-aspartate: step 3/3.</text>
</comment>
<evidence type="ECO:0000259" key="12">
    <source>
        <dbReference type="Pfam" id="PF00742"/>
    </source>
</evidence>
<keyword evidence="7 10" id="KW-0791">Threonine biosynthesis</keyword>
<evidence type="ECO:0000256" key="7">
    <source>
        <dbReference type="ARBA" id="ARBA00022697"/>
    </source>
</evidence>
<evidence type="ECO:0000259" key="13">
    <source>
        <dbReference type="Pfam" id="PF03447"/>
    </source>
</evidence>
<comment type="similarity">
    <text evidence="3 11">Belongs to the homoserine dehydrogenase family.</text>
</comment>
<dbReference type="SUPFAM" id="SSF51735">
    <property type="entry name" value="NAD(P)-binding Rossmann-fold domains"/>
    <property type="match status" value="1"/>
</dbReference>
<name>A0A4U5TTM8_9FLAO</name>
<evidence type="ECO:0000313" key="15">
    <source>
        <dbReference type="Proteomes" id="UP000306552"/>
    </source>
</evidence>
<dbReference type="AlphaFoldDB" id="A0A4U5TTM8"/>
<accession>A0A4U5TTM8</accession>
<protein>
    <recommendedName>
        <fullName evidence="5 10">Homoserine dehydrogenase</fullName>
        <ecNumber evidence="4 10">1.1.1.3</ecNumber>
    </recommendedName>
</protein>
<evidence type="ECO:0000256" key="9">
    <source>
        <dbReference type="ARBA" id="ARBA00023167"/>
    </source>
</evidence>
<keyword evidence="9 10" id="KW-0486">Methionine biosynthesis</keyword>
<dbReference type="SUPFAM" id="SSF55347">
    <property type="entry name" value="Glyceraldehyde-3-phosphate dehydrogenase-like, C-terminal domain"/>
    <property type="match status" value="1"/>
</dbReference>
<dbReference type="UniPathway" id="UPA00051">
    <property type="reaction ID" value="UER00465"/>
</dbReference>
<evidence type="ECO:0000256" key="6">
    <source>
        <dbReference type="ARBA" id="ARBA00022605"/>
    </source>
</evidence>
<evidence type="ECO:0000313" key="14">
    <source>
        <dbReference type="EMBL" id="TKS57231.1"/>
    </source>
</evidence>
<dbReference type="FunFam" id="3.30.360.10:FF:000005">
    <property type="entry name" value="Homoserine dehydrogenase"/>
    <property type="match status" value="1"/>
</dbReference>
<dbReference type="GO" id="GO:0004412">
    <property type="term" value="F:homoserine dehydrogenase activity"/>
    <property type="evidence" value="ECO:0007669"/>
    <property type="project" value="UniProtKB-EC"/>
</dbReference>
<dbReference type="Gene3D" id="3.40.50.720">
    <property type="entry name" value="NAD(P)-binding Rossmann-like Domain"/>
    <property type="match status" value="1"/>
</dbReference>
<dbReference type="EC" id="1.1.1.3" evidence="4 10"/>
<dbReference type="NCBIfam" id="NF004976">
    <property type="entry name" value="PRK06349.1"/>
    <property type="match status" value="1"/>
</dbReference>
<evidence type="ECO:0000256" key="5">
    <source>
        <dbReference type="ARBA" id="ARBA00013376"/>
    </source>
</evidence>
<dbReference type="GO" id="GO:0050661">
    <property type="term" value="F:NADP binding"/>
    <property type="evidence" value="ECO:0007669"/>
    <property type="project" value="InterPro"/>
</dbReference>
<dbReference type="Proteomes" id="UP000306552">
    <property type="component" value="Unassembled WGS sequence"/>
</dbReference>
<comment type="pathway">
    <text evidence="1 10">Amino-acid biosynthesis; L-threonine biosynthesis; L-threonine from L-aspartate: step 3/5.</text>
</comment>
<dbReference type="PROSITE" id="PS01042">
    <property type="entry name" value="HOMOSER_DHGENASE"/>
    <property type="match status" value="1"/>
</dbReference>
<evidence type="ECO:0000256" key="11">
    <source>
        <dbReference type="RuleBase" id="RU004171"/>
    </source>
</evidence>
<dbReference type="PANTHER" id="PTHR43331">
    <property type="entry name" value="HOMOSERINE DEHYDROGENASE"/>
    <property type="match status" value="1"/>
</dbReference>
<dbReference type="OrthoDB" id="9808167at2"/>
<proteinExistence type="inferred from homology"/>
<dbReference type="EMBL" id="SWMU01000001">
    <property type="protein sequence ID" value="TKS57231.1"/>
    <property type="molecule type" value="Genomic_DNA"/>
</dbReference>
<feature type="domain" description="Homoserine dehydrogenase catalytic" evidence="12">
    <location>
        <begin position="129"/>
        <end position="305"/>
    </location>
</feature>
<keyword evidence="15" id="KW-1185">Reference proteome</keyword>
<dbReference type="UniPathway" id="UPA00050">
    <property type="reaction ID" value="UER00063"/>
</dbReference>
<dbReference type="InterPro" id="IPR005106">
    <property type="entry name" value="Asp/hSer_DH_NAD-bd"/>
</dbReference>
<comment type="caution">
    <text evidence="14">The sequence shown here is derived from an EMBL/GenBank/DDBJ whole genome shotgun (WGS) entry which is preliminary data.</text>
</comment>
<organism evidence="14 15">
    <name type="scientific">Mesohalobacter halotolerans</name>
    <dbReference type="NCBI Taxonomy" id="1883405"/>
    <lineage>
        <taxon>Bacteria</taxon>
        <taxon>Pseudomonadati</taxon>
        <taxon>Bacteroidota</taxon>
        <taxon>Flavobacteriia</taxon>
        <taxon>Flavobacteriales</taxon>
        <taxon>Flavobacteriaceae</taxon>
        <taxon>Mesohalobacter</taxon>
    </lineage>
</organism>
<evidence type="ECO:0000256" key="2">
    <source>
        <dbReference type="ARBA" id="ARBA00005062"/>
    </source>
</evidence>
<evidence type="ECO:0000256" key="4">
    <source>
        <dbReference type="ARBA" id="ARBA00013213"/>
    </source>
</evidence>
<dbReference type="Gene3D" id="3.30.360.10">
    <property type="entry name" value="Dihydrodipicolinate Reductase, domain 2"/>
    <property type="match status" value="1"/>
</dbReference>
<keyword evidence="6 10" id="KW-0028">Amino-acid biosynthesis</keyword>
<dbReference type="GO" id="GO:0009086">
    <property type="term" value="P:methionine biosynthetic process"/>
    <property type="evidence" value="ECO:0007669"/>
    <property type="project" value="UniProtKB-KW"/>
</dbReference>
<evidence type="ECO:0000256" key="10">
    <source>
        <dbReference type="RuleBase" id="RU000579"/>
    </source>
</evidence>
<feature type="domain" description="Aspartate/homoserine dehydrogenase NAD-binding" evidence="13">
    <location>
        <begin position="11"/>
        <end position="121"/>
    </location>
</feature>
<dbReference type="GO" id="GO:0009088">
    <property type="term" value="P:threonine biosynthetic process"/>
    <property type="evidence" value="ECO:0007669"/>
    <property type="project" value="UniProtKB-UniPathway"/>
</dbReference>
<dbReference type="InterPro" id="IPR019811">
    <property type="entry name" value="HDH_CS"/>
</dbReference>
<evidence type="ECO:0000256" key="3">
    <source>
        <dbReference type="ARBA" id="ARBA00006753"/>
    </source>
</evidence>
<dbReference type="InterPro" id="IPR001342">
    <property type="entry name" value="HDH_cat"/>
</dbReference>
<gene>
    <name evidence="14" type="ORF">FCN74_02085</name>
</gene>
<dbReference type="PANTHER" id="PTHR43331:SF1">
    <property type="entry name" value="HOMOSERINE DEHYDROGENASE"/>
    <property type="match status" value="1"/>
</dbReference>